<dbReference type="Gene3D" id="3.60.15.10">
    <property type="entry name" value="Ribonuclease Z/Hydroxyacylglutathione hydrolase-like"/>
    <property type="match status" value="1"/>
</dbReference>
<evidence type="ECO:0000256" key="1">
    <source>
        <dbReference type="ARBA" id="ARBA00001947"/>
    </source>
</evidence>
<dbReference type="SUPFAM" id="SSF56281">
    <property type="entry name" value="Metallo-hydrolase/oxidoreductase"/>
    <property type="match status" value="1"/>
</dbReference>
<keyword evidence="4" id="KW-0862">Zinc</keyword>
<gene>
    <name evidence="6" type="ORF">appser6_1720</name>
</gene>
<protein>
    <recommendedName>
        <fullName evidence="5">Metallo-beta-lactamase domain-containing protein</fullName>
    </recommendedName>
</protein>
<organism evidence="6 7">
    <name type="scientific">Actinobacillus pleuropneumoniae serovar 6 str. Femo</name>
    <dbReference type="NCBI Taxonomy" id="754256"/>
    <lineage>
        <taxon>Bacteria</taxon>
        <taxon>Pseudomonadati</taxon>
        <taxon>Pseudomonadota</taxon>
        <taxon>Gammaproteobacteria</taxon>
        <taxon>Pasteurellales</taxon>
        <taxon>Pasteurellaceae</taxon>
        <taxon>Actinobacillus</taxon>
    </lineage>
</organism>
<dbReference type="CDD" id="cd07737">
    <property type="entry name" value="YcbL-like_MBL-fold"/>
    <property type="match status" value="1"/>
</dbReference>
<dbReference type="InterPro" id="IPR036866">
    <property type="entry name" value="RibonucZ/Hydroxyglut_hydro"/>
</dbReference>
<feature type="domain" description="Metallo-beta-lactamase" evidence="5">
    <location>
        <begin position="23"/>
        <end position="202"/>
    </location>
</feature>
<dbReference type="EMBL" id="ADOG01000003">
    <property type="protein sequence ID" value="EFM92855.1"/>
    <property type="molecule type" value="Genomic_DNA"/>
</dbReference>
<evidence type="ECO:0000313" key="6">
    <source>
        <dbReference type="EMBL" id="EFM92855.1"/>
    </source>
</evidence>
<dbReference type="PANTHER" id="PTHR46233">
    <property type="entry name" value="HYDROXYACYLGLUTATHIONE HYDROLASE GLOC"/>
    <property type="match status" value="1"/>
</dbReference>
<dbReference type="AlphaFoldDB" id="A0A828PLX4"/>
<name>A0A828PLX4_ACTPL</name>
<dbReference type="Proteomes" id="UP000005341">
    <property type="component" value="Unassembled WGS sequence"/>
</dbReference>
<dbReference type="InterPro" id="IPR051453">
    <property type="entry name" value="MBL_Glyoxalase_II"/>
</dbReference>
<keyword evidence="3" id="KW-0378">Hydrolase</keyword>
<dbReference type="SMART" id="SM00849">
    <property type="entry name" value="Lactamase_B"/>
    <property type="match status" value="1"/>
</dbReference>
<comment type="cofactor">
    <cofactor evidence="1">
        <name>Zn(2+)</name>
        <dbReference type="ChEBI" id="CHEBI:29105"/>
    </cofactor>
</comment>
<evidence type="ECO:0000256" key="2">
    <source>
        <dbReference type="ARBA" id="ARBA00022723"/>
    </source>
</evidence>
<keyword evidence="2" id="KW-0479">Metal-binding</keyword>
<reference evidence="6 7" key="1">
    <citation type="journal article" date="2010" name="J. Bacteriol.">
        <title>Comparative genomic characterization of Actinobacillus pleuropneumoniae.</title>
        <authorList>
            <person name="Xu Z."/>
            <person name="Chen X."/>
            <person name="Li L."/>
            <person name="Li T."/>
            <person name="Wang S."/>
            <person name="Chen H."/>
            <person name="Zhou R."/>
        </authorList>
    </citation>
    <scope>NUCLEOTIDE SEQUENCE [LARGE SCALE GENOMIC DNA]</scope>
    <source>
        <strain evidence="6 7">Femo</strain>
    </source>
</reference>
<comment type="caution">
    <text evidence="6">The sequence shown here is derived from an EMBL/GenBank/DDBJ whole genome shotgun (WGS) entry which is preliminary data.</text>
</comment>
<evidence type="ECO:0000259" key="5">
    <source>
        <dbReference type="SMART" id="SM00849"/>
    </source>
</evidence>
<dbReference type="PANTHER" id="PTHR46233:SF3">
    <property type="entry name" value="HYDROXYACYLGLUTATHIONE HYDROLASE GLOC"/>
    <property type="match status" value="1"/>
</dbReference>
<dbReference type="GO" id="GO:0046872">
    <property type="term" value="F:metal ion binding"/>
    <property type="evidence" value="ECO:0007669"/>
    <property type="project" value="UniProtKB-KW"/>
</dbReference>
<proteinExistence type="predicted"/>
<dbReference type="Pfam" id="PF00753">
    <property type="entry name" value="Lactamase_B"/>
    <property type="match status" value="1"/>
</dbReference>
<accession>A0A828PLX4</accession>
<dbReference type="GO" id="GO:0016787">
    <property type="term" value="F:hydrolase activity"/>
    <property type="evidence" value="ECO:0007669"/>
    <property type="project" value="UniProtKB-KW"/>
</dbReference>
<evidence type="ECO:0000313" key="7">
    <source>
        <dbReference type="Proteomes" id="UP000005341"/>
    </source>
</evidence>
<evidence type="ECO:0000256" key="3">
    <source>
        <dbReference type="ARBA" id="ARBA00022801"/>
    </source>
</evidence>
<dbReference type="InterPro" id="IPR001279">
    <property type="entry name" value="Metallo-B-lactamas"/>
</dbReference>
<evidence type="ECO:0000256" key="4">
    <source>
        <dbReference type="ARBA" id="ARBA00022833"/>
    </source>
</evidence>
<sequence length="219" mass="24818">MARLGKRSNFMFNLQIIPVSAFQQNCSVIWDDNKNAAIIDAGDDADKIIQFVESQNLKVQKLLLTHGHLDHIMAVEKVRDHFGVEVYGSHIDDKPLFEQLPQMCEMFGIPPVKAFLPDHWLSEDDRVEVGALRFSVRHLPGHAPGHIGFFDFENKIAFSGDVLFKDSIGRTDLYLGNLDVLLNTIRTKMFDLDDDFIVVAGHGPHTTIGREKQHNPFLK</sequence>